<dbReference type="InterPro" id="IPR023614">
    <property type="entry name" value="Porin_dom_sf"/>
</dbReference>
<organism evidence="3 4">
    <name type="scientific">Succiniclasticum ruminis</name>
    <dbReference type="NCBI Taxonomy" id="40841"/>
    <lineage>
        <taxon>Bacteria</taxon>
        <taxon>Bacillati</taxon>
        <taxon>Bacillota</taxon>
        <taxon>Negativicutes</taxon>
        <taxon>Acidaminococcales</taxon>
        <taxon>Acidaminococcaceae</taxon>
        <taxon>Succiniclasticum</taxon>
    </lineage>
</organism>
<dbReference type="EMBL" id="FMYW01000002">
    <property type="protein sequence ID" value="SDC10379.1"/>
    <property type="molecule type" value="Genomic_DNA"/>
</dbReference>
<keyword evidence="1" id="KW-0732">Signal</keyword>
<sequence length="422" mass="46859">MKKSLVLAMAMALGVTASAYAANPFSDVPAGHWAYDSISKLAAAGVIEGYGDDTFRGDRLMTRYEMAQIVAKAMAKGANVDKLAAEFADELDALGVRVAALEKKSDNVKITGEIRYHYKHQKNNIDDRKYSETGLRSRLYFTGKVNDNWNYVGRIQNQQWFHHSDHDDWGSKGDEQTHFNIAKLEGRLGGVKVIAGRDDDVFANGYIYDGEHDAIKLSYGDKWYVSGGYGKLTDLNDDVADTAKDFWTAEIGSNIEGSFVNGKVGYFRNKFGTEGKKVYNGDDNVGVWYVGADFNVAKDLAFNAMYLRSNRDKFTVDDTNYESKKDGYVFGLGYKGAEASEPGSWGLLARYYHQGRGTYLAHTIDGETGFATGFKGWSIGGEVTVAKNMVASVTYYDTKALKDEQGENDKAKVIWSEFNVFF</sequence>
<dbReference type="InterPro" id="IPR001119">
    <property type="entry name" value="SLH_dom"/>
</dbReference>
<reference evidence="4" key="1">
    <citation type="submission" date="2016-10" db="EMBL/GenBank/DDBJ databases">
        <authorList>
            <person name="Varghese N."/>
            <person name="Submissions S."/>
        </authorList>
    </citation>
    <scope>NUCLEOTIDE SEQUENCE [LARGE SCALE GENOMIC DNA]</scope>
    <source>
        <strain evidence="4">DSM 11005</strain>
    </source>
</reference>
<gene>
    <name evidence="3" type="ORF">SAMN04487864_102236</name>
</gene>
<accession>A0A1G6IV48</accession>
<evidence type="ECO:0000313" key="3">
    <source>
        <dbReference type="EMBL" id="SDC10379.1"/>
    </source>
</evidence>
<keyword evidence="4" id="KW-1185">Reference proteome</keyword>
<dbReference type="Proteomes" id="UP000198943">
    <property type="component" value="Unassembled WGS sequence"/>
</dbReference>
<evidence type="ECO:0000313" key="4">
    <source>
        <dbReference type="Proteomes" id="UP000198943"/>
    </source>
</evidence>
<proteinExistence type="predicted"/>
<dbReference type="Gene3D" id="2.40.160.10">
    <property type="entry name" value="Porin"/>
    <property type="match status" value="1"/>
</dbReference>
<dbReference type="PANTHER" id="PTHR43308">
    <property type="entry name" value="OUTER MEMBRANE PROTEIN ALPHA-RELATED"/>
    <property type="match status" value="1"/>
</dbReference>
<dbReference type="PANTHER" id="PTHR43308:SF1">
    <property type="entry name" value="OUTER MEMBRANE PROTEIN ALPHA"/>
    <property type="match status" value="1"/>
</dbReference>
<feature type="chain" id="PRO_5011551426" evidence="1">
    <location>
        <begin position="22"/>
        <end position="422"/>
    </location>
</feature>
<evidence type="ECO:0000259" key="2">
    <source>
        <dbReference type="PROSITE" id="PS51272"/>
    </source>
</evidence>
<dbReference type="RefSeq" id="WP_093729400.1">
    <property type="nucleotide sequence ID" value="NZ_FMYW01000002.1"/>
</dbReference>
<feature type="signal peptide" evidence="1">
    <location>
        <begin position="1"/>
        <end position="21"/>
    </location>
</feature>
<dbReference type="OrthoDB" id="5845122at2"/>
<dbReference type="InterPro" id="IPR051465">
    <property type="entry name" value="Cell_Envelope_Struct_Comp"/>
</dbReference>
<dbReference type="PROSITE" id="PS51272">
    <property type="entry name" value="SLH"/>
    <property type="match status" value="1"/>
</dbReference>
<dbReference type="SUPFAM" id="SSF56935">
    <property type="entry name" value="Porins"/>
    <property type="match status" value="1"/>
</dbReference>
<name>A0A1G6IV48_9FIRM</name>
<dbReference type="AlphaFoldDB" id="A0A1G6IV48"/>
<evidence type="ECO:0000256" key="1">
    <source>
        <dbReference type="SAM" id="SignalP"/>
    </source>
</evidence>
<dbReference type="Pfam" id="PF00395">
    <property type="entry name" value="SLH"/>
    <property type="match status" value="1"/>
</dbReference>
<protein>
    <submittedName>
        <fullName evidence="3">S-layer homology domain-containing protein</fullName>
    </submittedName>
</protein>
<feature type="domain" description="SLH" evidence="2">
    <location>
        <begin position="21"/>
        <end position="84"/>
    </location>
</feature>